<dbReference type="Gene3D" id="3.40.960.10">
    <property type="entry name" value="VSR Endonuclease"/>
    <property type="match status" value="1"/>
</dbReference>
<dbReference type="SUPFAM" id="SSF52980">
    <property type="entry name" value="Restriction endonuclease-like"/>
    <property type="match status" value="1"/>
</dbReference>
<proteinExistence type="predicted"/>
<dbReference type="RefSeq" id="WP_188359099.1">
    <property type="nucleotide sequence ID" value="NZ_BMDC01000001.1"/>
</dbReference>
<dbReference type="AlphaFoldDB" id="A0A917IPM2"/>
<evidence type="ECO:0000313" key="1">
    <source>
        <dbReference type="EMBL" id="GGH60617.1"/>
    </source>
</evidence>
<sequence>MKTIDEIFPLIHTYRDLREARFSDATIQSLVYRGELARIRRGVYVYPSQVAELKKWEHPLLHVVGYFKSVPRTVFSHQSAAMLNSLSLISLPQRIHVYCRPNSRGSTPGIVKHVKLKPTTETRLTRCGAVTTDIATTVIDCCCVLSFREAVVLADSALRMQLIEIETLRTKMLEYQGHHRKAVARVARSMSNKSESPGETLTRLLLDEMGVSYHEQVWISLGGRMYRADFYLPDFSVYVEYDGLIKYTSFGPTDQAVMHERQREKDFLNSGERIFRVTWNEVFKNPGLFKNQLSRYLASL</sequence>
<accession>A0A917IPM2</accession>
<protein>
    <recommendedName>
        <fullName evidence="3">Transcriptional regulator, AbiEi antitoxin, Type IV TA system</fullName>
    </recommendedName>
</protein>
<dbReference type="EMBL" id="BMDC01000001">
    <property type="protein sequence ID" value="GGH60617.1"/>
    <property type="molecule type" value="Genomic_DNA"/>
</dbReference>
<dbReference type="Proteomes" id="UP000600171">
    <property type="component" value="Unassembled WGS sequence"/>
</dbReference>
<comment type="caution">
    <text evidence="1">The sequence shown here is derived from an EMBL/GenBank/DDBJ whole genome shotgun (WGS) entry which is preliminary data.</text>
</comment>
<reference evidence="1 2" key="1">
    <citation type="journal article" date="2014" name="Int. J. Syst. Evol. Microbiol.">
        <title>Complete genome sequence of Corynebacterium casei LMG S-19264T (=DSM 44701T), isolated from a smear-ripened cheese.</title>
        <authorList>
            <consortium name="US DOE Joint Genome Institute (JGI-PGF)"/>
            <person name="Walter F."/>
            <person name="Albersmeier A."/>
            <person name="Kalinowski J."/>
            <person name="Ruckert C."/>
        </authorList>
    </citation>
    <scope>NUCLEOTIDE SEQUENCE [LARGE SCALE GENOMIC DNA]</scope>
    <source>
        <strain evidence="1 2">CCM 8669</strain>
    </source>
</reference>
<evidence type="ECO:0008006" key="3">
    <source>
        <dbReference type="Google" id="ProtNLM"/>
    </source>
</evidence>
<name>A0A917IPM2_9MICC</name>
<keyword evidence="2" id="KW-1185">Reference proteome</keyword>
<evidence type="ECO:0000313" key="2">
    <source>
        <dbReference type="Proteomes" id="UP000600171"/>
    </source>
</evidence>
<dbReference type="InterPro" id="IPR011335">
    <property type="entry name" value="Restrct_endonuc-II-like"/>
</dbReference>
<gene>
    <name evidence="1" type="ORF">GCM10007359_08970</name>
</gene>
<organism evidence="1 2">
    <name type="scientific">Rothia aerolata</name>
    <dbReference type="NCBI Taxonomy" id="1812262"/>
    <lineage>
        <taxon>Bacteria</taxon>
        <taxon>Bacillati</taxon>
        <taxon>Actinomycetota</taxon>
        <taxon>Actinomycetes</taxon>
        <taxon>Micrococcales</taxon>
        <taxon>Micrococcaceae</taxon>
        <taxon>Rothia</taxon>
    </lineage>
</organism>